<dbReference type="PANTHER" id="PTHR11538">
    <property type="entry name" value="PHENYLALANYL-TRNA SYNTHETASE"/>
    <property type="match status" value="1"/>
</dbReference>
<dbReference type="InterPro" id="IPR019446">
    <property type="entry name" value="BMT5-like"/>
</dbReference>
<dbReference type="SMART" id="SM00355">
    <property type="entry name" value="ZnF_C2H2"/>
    <property type="match status" value="3"/>
</dbReference>
<keyword evidence="4" id="KW-1185">Reference proteome</keyword>
<evidence type="ECO:0000313" key="3">
    <source>
        <dbReference type="EMBL" id="KAK7200454.1"/>
    </source>
</evidence>
<dbReference type="AlphaFoldDB" id="A0AAW0F2V7"/>
<accession>A0AAW0F2V7</accession>
<dbReference type="GO" id="GO:0005737">
    <property type="term" value="C:cytoplasm"/>
    <property type="evidence" value="ECO:0007669"/>
    <property type="project" value="TreeGrafter"/>
</dbReference>
<evidence type="ECO:0000256" key="1">
    <source>
        <dbReference type="SAM" id="MobiDB-lite"/>
    </source>
</evidence>
<comment type="caution">
    <text evidence="3">The sequence shown here is derived from an EMBL/GenBank/DDBJ whole genome shotgun (WGS) entry which is preliminary data.</text>
</comment>
<evidence type="ECO:0000259" key="2">
    <source>
        <dbReference type="SMART" id="SM00355"/>
    </source>
</evidence>
<organism evidence="3 4">
    <name type="scientific">Novymonas esmeraldas</name>
    <dbReference type="NCBI Taxonomy" id="1808958"/>
    <lineage>
        <taxon>Eukaryota</taxon>
        <taxon>Discoba</taxon>
        <taxon>Euglenozoa</taxon>
        <taxon>Kinetoplastea</taxon>
        <taxon>Metakinetoplastina</taxon>
        <taxon>Trypanosomatida</taxon>
        <taxon>Trypanosomatidae</taxon>
        <taxon>Novymonas</taxon>
    </lineage>
</organism>
<protein>
    <submittedName>
        <fullName evidence="3">C2H2-type zinc finger containing protein</fullName>
    </submittedName>
</protein>
<reference evidence="3 4" key="1">
    <citation type="journal article" date="2021" name="MBio">
        <title>A New Model Trypanosomatid, Novymonas esmeraldas: Genomic Perception of Its 'Candidatus Pandoraea novymonadis' Endosymbiont.</title>
        <authorList>
            <person name="Zakharova A."/>
            <person name="Saura A."/>
            <person name="Butenko A."/>
            <person name="Podesvova L."/>
            <person name="Warmusova S."/>
            <person name="Kostygov A.Y."/>
            <person name="Nenarokova A."/>
            <person name="Lukes J."/>
            <person name="Opperdoes F.R."/>
            <person name="Yurchenko V."/>
        </authorList>
    </citation>
    <scope>NUCLEOTIDE SEQUENCE [LARGE SCALE GENOMIC DNA]</scope>
    <source>
        <strain evidence="3 4">E262AT.01</strain>
    </source>
</reference>
<feature type="domain" description="C2H2-type" evidence="2">
    <location>
        <begin position="560"/>
        <end position="585"/>
    </location>
</feature>
<evidence type="ECO:0000313" key="4">
    <source>
        <dbReference type="Proteomes" id="UP001430356"/>
    </source>
</evidence>
<dbReference type="GO" id="GO:0070042">
    <property type="term" value="F:rRNA (uridine-N3-)-methyltransferase activity"/>
    <property type="evidence" value="ECO:0007669"/>
    <property type="project" value="InterPro"/>
</dbReference>
<dbReference type="GO" id="GO:0070475">
    <property type="term" value="P:rRNA base methylation"/>
    <property type="evidence" value="ECO:0007669"/>
    <property type="project" value="InterPro"/>
</dbReference>
<feature type="compositionally biased region" description="Low complexity" evidence="1">
    <location>
        <begin position="400"/>
        <end position="414"/>
    </location>
</feature>
<dbReference type="EMBL" id="JAECZO010000005">
    <property type="protein sequence ID" value="KAK7200454.1"/>
    <property type="molecule type" value="Genomic_DNA"/>
</dbReference>
<dbReference type="PANTHER" id="PTHR11538:SF26">
    <property type="entry name" value="FERREDOXIN-FOLD ANTICODON-BINDING DOMAIN-CONTAINING PROTEIN 1"/>
    <property type="match status" value="1"/>
</dbReference>
<gene>
    <name evidence="3" type="ORF">NESM_000099900</name>
</gene>
<feature type="domain" description="C2H2-type" evidence="2">
    <location>
        <begin position="526"/>
        <end position="546"/>
    </location>
</feature>
<sequence length="596" mass="63740">MESGACAAASGGACASLDGHPDAISILLLGEGNLSFTYALVKRLSRSAAVRRATQQSDTVAGEHWRGCVVRITATTFDSADALPCKYPEAAVFLAYFATKRRVPVRYHGDVNATALSSAAAPLRGQPFHLLFFNNPHIGFEDLYRQRALLSHFFCSARELYLGGSPLPCPQEVVIALCDDQARRWDLLGCAARSGYVCVAAVPLRPADFPEYTNRRHQSDAAFPFHQMVHYYFVLSASVPHALLHDLVAEMHAWERERDARLAAGLPCSYTCADWLRYARALLGDSAHAAAAVAPMDARDVAVGHLDAARCSDLSANTSSTGAPLQPVPLLHPALVANVVAGALGGSGGHAASPPTASLLTAATVGHAEVYTPYLPGSTWIALHRAQRAVEQQASACGDAAHSSSPEASEATAPPHLDAALLGRPLTSREAKKLERYLSGYGAAMKAKADLQRRRTSNAVGVWSCTECQPSRTFETAADLLQHQRSKHCGGVQLAPTLYARVHEQIEPSADNVATALADMNLEDDLYCAVCGLQFKDADAYAEHLRYLAPLPGEEEDVDLVCTACQPARTFTDRRALVQHVATKHPPPTAAVCHGA</sequence>
<feature type="domain" description="C2H2-type" evidence="2">
    <location>
        <begin position="463"/>
        <end position="488"/>
    </location>
</feature>
<name>A0AAW0F2V7_9TRYP</name>
<proteinExistence type="predicted"/>
<dbReference type="InterPro" id="IPR013087">
    <property type="entry name" value="Znf_C2H2_type"/>
</dbReference>
<dbReference type="Pfam" id="PF10354">
    <property type="entry name" value="BMT5-like"/>
    <property type="match status" value="1"/>
</dbReference>
<feature type="region of interest" description="Disordered" evidence="1">
    <location>
        <begin position="394"/>
        <end position="414"/>
    </location>
</feature>
<dbReference type="Proteomes" id="UP001430356">
    <property type="component" value="Unassembled WGS sequence"/>
</dbReference>